<reference evidence="3" key="1">
    <citation type="journal article" date="2023" name="Int. J. Mol. Sci.">
        <title>Metagenomics Revealed a New Genus 'Candidatus Thiocaldithrix dubininis' gen. nov., sp. nov. and a New Species 'Candidatus Thiothrix putei' sp. nov. in the Family Thiotrichaceae, Some Members of Which Have Traits of Both Na+- and H+-Motive Energetics.</title>
        <authorList>
            <person name="Ravin N.V."/>
            <person name="Muntyan M.S."/>
            <person name="Smolyakov D.D."/>
            <person name="Rudenko T.S."/>
            <person name="Beletsky A.V."/>
            <person name="Mardanov A.V."/>
            <person name="Grabovich M.Y."/>
        </authorList>
    </citation>
    <scope>NUCLEOTIDE SEQUENCE</scope>
    <source>
        <strain evidence="3">GKL-01</strain>
    </source>
</reference>
<dbReference type="InterPro" id="IPR000866">
    <property type="entry name" value="AhpC/TSA"/>
</dbReference>
<dbReference type="AlphaFoldDB" id="A0AA95KLI7"/>
<dbReference type="Gene3D" id="3.40.30.10">
    <property type="entry name" value="Glutaredoxin"/>
    <property type="match status" value="1"/>
</dbReference>
<dbReference type="EMBL" id="CP124755">
    <property type="protein sequence ID" value="WGZ92102.1"/>
    <property type="molecule type" value="Genomic_DNA"/>
</dbReference>
<evidence type="ECO:0000256" key="1">
    <source>
        <dbReference type="SAM" id="SignalP"/>
    </source>
</evidence>
<name>A0AA95KLI7_9GAMM</name>
<sequence>MNFIKNTLLATSISLALLAWSGSAAAVTDLQGKDIAIKSLVGKGHWTVFELWSSDCRMCKKSIESTNQFHAANPQVKMYGIALDGPGREEAVQEFIDQHNIVYPTLISDAVEMDTFLYKTARESFIGTPTLLVFNPKGELVAVQPGTVTPTELSNFIKEHDQSVNSKNAEVEHAEKRG</sequence>
<dbReference type="GO" id="GO:0016209">
    <property type="term" value="F:antioxidant activity"/>
    <property type="evidence" value="ECO:0007669"/>
    <property type="project" value="InterPro"/>
</dbReference>
<dbReference type="InterPro" id="IPR036249">
    <property type="entry name" value="Thioredoxin-like_sf"/>
</dbReference>
<feature type="chain" id="PRO_5041669681" evidence="1">
    <location>
        <begin position="27"/>
        <end position="178"/>
    </location>
</feature>
<dbReference type="KEGG" id="tdu:QJT80_06370"/>
<dbReference type="CDD" id="cd02966">
    <property type="entry name" value="TlpA_like_family"/>
    <property type="match status" value="1"/>
</dbReference>
<proteinExistence type="predicted"/>
<dbReference type="SUPFAM" id="SSF52833">
    <property type="entry name" value="Thioredoxin-like"/>
    <property type="match status" value="1"/>
</dbReference>
<evidence type="ECO:0000313" key="3">
    <source>
        <dbReference type="EMBL" id="WGZ92102.1"/>
    </source>
</evidence>
<feature type="signal peptide" evidence="1">
    <location>
        <begin position="1"/>
        <end position="26"/>
    </location>
</feature>
<evidence type="ECO:0000259" key="2">
    <source>
        <dbReference type="PROSITE" id="PS51352"/>
    </source>
</evidence>
<accession>A0AA95KLI7</accession>
<dbReference type="InterPro" id="IPR050553">
    <property type="entry name" value="Thioredoxin_ResA/DsbE_sf"/>
</dbReference>
<organism evidence="3">
    <name type="scientific">Candidatus Thiocaldithrix dubininis</name>
    <dbReference type="NCBI Taxonomy" id="3080823"/>
    <lineage>
        <taxon>Bacteria</taxon>
        <taxon>Pseudomonadati</taxon>
        <taxon>Pseudomonadota</taxon>
        <taxon>Gammaproteobacteria</taxon>
        <taxon>Thiotrichales</taxon>
        <taxon>Thiotrichaceae</taxon>
        <taxon>Candidatus Thiocaldithrix</taxon>
    </lineage>
</organism>
<protein>
    <submittedName>
        <fullName evidence="3">TlpA disulfide reductase family protein</fullName>
    </submittedName>
</protein>
<dbReference type="Pfam" id="PF00578">
    <property type="entry name" value="AhpC-TSA"/>
    <property type="match status" value="1"/>
</dbReference>
<dbReference type="PANTHER" id="PTHR42852">
    <property type="entry name" value="THIOL:DISULFIDE INTERCHANGE PROTEIN DSBE"/>
    <property type="match status" value="1"/>
</dbReference>
<dbReference type="PROSITE" id="PS51352">
    <property type="entry name" value="THIOREDOXIN_2"/>
    <property type="match status" value="1"/>
</dbReference>
<dbReference type="Proteomes" id="UP001300672">
    <property type="component" value="Chromosome"/>
</dbReference>
<keyword evidence="1" id="KW-0732">Signal</keyword>
<feature type="domain" description="Thioredoxin" evidence="2">
    <location>
        <begin position="16"/>
        <end position="162"/>
    </location>
</feature>
<reference evidence="3" key="2">
    <citation type="submission" date="2023-04" db="EMBL/GenBank/DDBJ databases">
        <authorList>
            <person name="Beletskiy A.V."/>
            <person name="Mardanov A.V."/>
            <person name="Ravin N.V."/>
        </authorList>
    </citation>
    <scope>NUCLEOTIDE SEQUENCE</scope>
    <source>
        <strain evidence="3">GKL-01</strain>
    </source>
</reference>
<dbReference type="GO" id="GO:0016491">
    <property type="term" value="F:oxidoreductase activity"/>
    <property type="evidence" value="ECO:0007669"/>
    <property type="project" value="InterPro"/>
</dbReference>
<gene>
    <name evidence="3" type="ORF">QJT80_06370</name>
</gene>
<dbReference type="InterPro" id="IPR013766">
    <property type="entry name" value="Thioredoxin_domain"/>
</dbReference>
<dbReference type="PANTHER" id="PTHR42852:SF13">
    <property type="entry name" value="PROTEIN DIPZ"/>
    <property type="match status" value="1"/>
</dbReference>